<dbReference type="Gene3D" id="3.40.50.150">
    <property type="entry name" value="Vaccinia Virus protein VP39"/>
    <property type="match status" value="1"/>
</dbReference>
<proteinExistence type="predicted"/>
<dbReference type="EMBL" id="JAKKSL010000002">
    <property type="protein sequence ID" value="MCI2284110.1"/>
    <property type="molecule type" value="Genomic_DNA"/>
</dbReference>
<reference evidence="2" key="1">
    <citation type="submission" date="2022-01" db="EMBL/GenBank/DDBJ databases">
        <title>Colwellia maritima, isolated from seawater.</title>
        <authorList>
            <person name="Kristyanto S."/>
            <person name="Jung J."/>
            <person name="Jeon C.O."/>
        </authorList>
    </citation>
    <scope>NUCLEOTIDE SEQUENCE</scope>
    <source>
        <strain evidence="2">MSW7</strain>
    </source>
</reference>
<organism evidence="2 3">
    <name type="scientific">Colwellia maritima</name>
    <dbReference type="NCBI Taxonomy" id="2912588"/>
    <lineage>
        <taxon>Bacteria</taxon>
        <taxon>Pseudomonadati</taxon>
        <taxon>Pseudomonadota</taxon>
        <taxon>Gammaproteobacteria</taxon>
        <taxon>Alteromonadales</taxon>
        <taxon>Colwelliaceae</taxon>
        <taxon>Colwellia</taxon>
    </lineage>
</organism>
<gene>
    <name evidence="2" type="ORF">L3081_12860</name>
</gene>
<protein>
    <recommendedName>
        <fullName evidence="1">23S rRNA (guanine(745)-N(1))-methyltransferase N-terminal domain-containing protein</fullName>
    </recommendedName>
</protein>
<comment type="caution">
    <text evidence="2">The sequence shown here is derived from an EMBL/GenBank/DDBJ whole genome shotgun (WGS) entry which is preliminary data.</text>
</comment>
<feature type="domain" description="23S rRNA (guanine(745)-N(1))-methyltransferase N-terminal" evidence="1">
    <location>
        <begin position="7"/>
        <end position="50"/>
    </location>
</feature>
<dbReference type="InterPro" id="IPR048647">
    <property type="entry name" value="RlmA_N"/>
</dbReference>
<dbReference type="SUPFAM" id="SSF53335">
    <property type="entry name" value="S-adenosyl-L-methionine-dependent methyltransferases"/>
    <property type="match status" value="1"/>
</dbReference>
<dbReference type="InterPro" id="IPR029063">
    <property type="entry name" value="SAM-dependent_MTases_sf"/>
</dbReference>
<sequence length="123" mass="14332">MSELENYLCPLCQQALILNDNTYRCINNHSFDRAKQGYVNLLPVQFKHSKAPGDNKDMVNARRAFLDKGFYQPLVDKMFGAIPTIWQFKRASIRCQVVVKVFIHINIKQVQIKYMVSILPKKQ</sequence>
<dbReference type="Pfam" id="PF21302">
    <property type="entry name" value="Zn_ribbon_RlmA"/>
    <property type="match status" value="1"/>
</dbReference>
<dbReference type="Proteomes" id="UP001139646">
    <property type="component" value="Unassembled WGS sequence"/>
</dbReference>
<evidence type="ECO:0000313" key="2">
    <source>
        <dbReference type="EMBL" id="MCI2284110.1"/>
    </source>
</evidence>
<keyword evidence="3" id="KW-1185">Reference proteome</keyword>
<dbReference type="RefSeq" id="WP_242286570.1">
    <property type="nucleotide sequence ID" value="NZ_JAKKSL010000002.1"/>
</dbReference>
<accession>A0ABS9X1Q5</accession>
<name>A0ABS9X1Q5_9GAMM</name>
<evidence type="ECO:0000313" key="3">
    <source>
        <dbReference type="Proteomes" id="UP001139646"/>
    </source>
</evidence>
<evidence type="ECO:0000259" key="1">
    <source>
        <dbReference type="Pfam" id="PF21302"/>
    </source>
</evidence>